<dbReference type="SUPFAM" id="SSF48403">
    <property type="entry name" value="Ankyrin repeat"/>
    <property type="match status" value="1"/>
</dbReference>
<dbReference type="Gene3D" id="1.25.40.20">
    <property type="entry name" value="Ankyrin repeat-containing domain"/>
    <property type="match status" value="2"/>
</dbReference>
<keyword evidence="2 3" id="KW-0040">ANK repeat</keyword>
<evidence type="ECO:0000256" key="1">
    <source>
        <dbReference type="ARBA" id="ARBA00022737"/>
    </source>
</evidence>
<feature type="repeat" description="ANK" evidence="3">
    <location>
        <begin position="142"/>
        <end position="174"/>
    </location>
</feature>
<dbReference type="PANTHER" id="PTHR24171">
    <property type="entry name" value="ANKYRIN REPEAT DOMAIN-CONTAINING PROTEIN 39-RELATED"/>
    <property type="match status" value="1"/>
</dbReference>
<dbReference type="InterPro" id="IPR036770">
    <property type="entry name" value="Ankyrin_rpt-contain_sf"/>
</dbReference>
<evidence type="ECO:0000313" key="4">
    <source>
        <dbReference type="EMBL" id="USU99947.1"/>
    </source>
</evidence>
<keyword evidence="5" id="KW-1185">Reference proteome</keyword>
<gene>
    <name evidence="4" type="ORF">KFQ06_18135</name>
</gene>
<dbReference type="SMART" id="SM00248">
    <property type="entry name" value="ANK"/>
    <property type="match status" value="4"/>
</dbReference>
<dbReference type="Pfam" id="PF12796">
    <property type="entry name" value="Ank_2"/>
    <property type="match status" value="1"/>
</dbReference>
<keyword evidence="1" id="KW-0677">Repeat</keyword>
<accession>A0ABY5CRA4</accession>
<dbReference type="EMBL" id="CP074347">
    <property type="protein sequence ID" value="USU99947.1"/>
    <property type="molecule type" value="Genomic_DNA"/>
</dbReference>
<dbReference type="RefSeq" id="WP_252960856.1">
    <property type="nucleotide sequence ID" value="NZ_CAMIPH010000007.1"/>
</dbReference>
<feature type="repeat" description="ANK" evidence="3">
    <location>
        <begin position="175"/>
        <end position="207"/>
    </location>
</feature>
<dbReference type="Proteomes" id="UP001056873">
    <property type="component" value="Chromosome"/>
</dbReference>
<evidence type="ECO:0000256" key="3">
    <source>
        <dbReference type="PROSITE-ProRule" id="PRU00023"/>
    </source>
</evidence>
<dbReference type="InterPro" id="IPR002110">
    <property type="entry name" value="Ankyrin_rpt"/>
</dbReference>
<evidence type="ECO:0000313" key="5">
    <source>
        <dbReference type="Proteomes" id="UP001056873"/>
    </source>
</evidence>
<dbReference type="PROSITE" id="PS50297">
    <property type="entry name" value="ANK_REP_REGION"/>
    <property type="match status" value="3"/>
</dbReference>
<sequence length="251" mass="27032">MPERRRLRQGLAAALLAPIAVAGLLMMAKEQQMKQETSPFDGRSNRALAQAVARGDAAEIAAQATQARLHEQGDRQVTLLQWAMLSQQPQSVQALLEMGSDAAAPGLDGNSALHTAATLQDAQYLRTLLKRGAALNARNTVTGATPLAAAVLAGREEQLRLLLAAGADATLSDRLGDTPLHLAAKINAPRLALMLLQAGADARARNRQGMNFQFYFSQTPAHLQNEELKAGYRELDGWLKGQRLATHYAQQ</sequence>
<organism evidence="4 5">
    <name type="scientific">Serratia entomophila</name>
    <dbReference type="NCBI Taxonomy" id="42906"/>
    <lineage>
        <taxon>Bacteria</taxon>
        <taxon>Pseudomonadati</taxon>
        <taxon>Pseudomonadota</taxon>
        <taxon>Gammaproteobacteria</taxon>
        <taxon>Enterobacterales</taxon>
        <taxon>Yersiniaceae</taxon>
        <taxon>Serratia</taxon>
    </lineage>
</organism>
<protein>
    <submittedName>
        <fullName evidence="4">Ankyrin repeat domain-containing protein</fullName>
    </submittedName>
</protein>
<dbReference type="PROSITE" id="PS50088">
    <property type="entry name" value="ANK_REPEAT"/>
    <property type="match status" value="3"/>
</dbReference>
<feature type="repeat" description="ANK" evidence="3">
    <location>
        <begin position="108"/>
        <end position="140"/>
    </location>
</feature>
<proteinExistence type="predicted"/>
<evidence type="ECO:0000256" key="2">
    <source>
        <dbReference type="ARBA" id="ARBA00023043"/>
    </source>
</evidence>
<name>A0ABY5CRA4_9GAMM</name>
<reference evidence="4" key="1">
    <citation type="journal article" date="2022" name="BMC Genomics">
        <title>Genome sequence of the entomopathogenic Serratia entomophila isolate 626 and characterisation of the species specific itaconate degradation pathway.</title>
        <authorList>
            <person name="Vaughan A.L."/>
            <person name="Altermann E."/>
            <person name="Glare T.R."/>
            <person name="Hurst M.R.H."/>
        </authorList>
    </citation>
    <scope>NUCLEOTIDE SEQUENCE</scope>
    <source>
        <strain evidence="4">626</strain>
    </source>
</reference>